<proteinExistence type="predicted"/>
<keyword evidence="3" id="KW-1185">Reference proteome</keyword>
<accession>A0A7W7CE99</accession>
<feature type="transmembrane region" description="Helical" evidence="1">
    <location>
        <begin position="123"/>
        <end position="144"/>
    </location>
</feature>
<comment type="caution">
    <text evidence="2">The sequence shown here is derived from an EMBL/GenBank/DDBJ whole genome shotgun (WGS) entry which is preliminary data.</text>
</comment>
<evidence type="ECO:0000313" key="3">
    <source>
        <dbReference type="Proteomes" id="UP000533598"/>
    </source>
</evidence>
<feature type="transmembrane region" description="Helical" evidence="1">
    <location>
        <begin position="26"/>
        <end position="43"/>
    </location>
</feature>
<gene>
    <name evidence="2" type="ORF">HNR67_004062</name>
</gene>
<feature type="transmembrane region" description="Helical" evidence="1">
    <location>
        <begin position="49"/>
        <end position="66"/>
    </location>
</feature>
<protein>
    <submittedName>
        <fullName evidence="2">Uncharacterized protein</fullName>
    </submittedName>
</protein>
<keyword evidence="1" id="KW-0812">Transmembrane</keyword>
<dbReference type="RefSeq" id="WP_185003826.1">
    <property type="nucleotide sequence ID" value="NZ_BAAAUI010000080.1"/>
</dbReference>
<name>A0A7W7CE99_9PSEU</name>
<sequence>MTDASDIDKAEYDSLRAESLFHQTNASAIFGLNLVGMGVGITASSKIDAALLVLAVISCVLWLRYCDHLMAVFRIAAYLNRHLRPRLVAGLGEPVLDWENFLRSAGSDDRTRMPRLPSADSRIGFIVASLGFMLPPPLLCATFLTQRWSSEQGTAWTPLVLATSLAVLMWMYSMGRGYQVMRWIRATDRWISGSP</sequence>
<dbReference type="AlphaFoldDB" id="A0A7W7CE99"/>
<feature type="transmembrane region" description="Helical" evidence="1">
    <location>
        <begin position="156"/>
        <end position="175"/>
    </location>
</feature>
<keyword evidence="1" id="KW-0472">Membrane</keyword>
<dbReference type="EMBL" id="JACHMH010000001">
    <property type="protein sequence ID" value="MBB4677944.1"/>
    <property type="molecule type" value="Genomic_DNA"/>
</dbReference>
<reference evidence="2 3" key="1">
    <citation type="submission" date="2020-08" db="EMBL/GenBank/DDBJ databases">
        <title>Sequencing the genomes of 1000 actinobacteria strains.</title>
        <authorList>
            <person name="Klenk H.-P."/>
        </authorList>
    </citation>
    <scope>NUCLEOTIDE SEQUENCE [LARGE SCALE GENOMIC DNA]</scope>
    <source>
        <strain evidence="2 3">DSM 44230</strain>
    </source>
</reference>
<evidence type="ECO:0000256" key="1">
    <source>
        <dbReference type="SAM" id="Phobius"/>
    </source>
</evidence>
<organism evidence="2 3">
    <name type="scientific">Crossiella cryophila</name>
    <dbReference type="NCBI Taxonomy" id="43355"/>
    <lineage>
        <taxon>Bacteria</taxon>
        <taxon>Bacillati</taxon>
        <taxon>Actinomycetota</taxon>
        <taxon>Actinomycetes</taxon>
        <taxon>Pseudonocardiales</taxon>
        <taxon>Pseudonocardiaceae</taxon>
        <taxon>Crossiella</taxon>
    </lineage>
</organism>
<dbReference type="Proteomes" id="UP000533598">
    <property type="component" value="Unassembled WGS sequence"/>
</dbReference>
<evidence type="ECO:0000313" key="2">
    <source>
        <dbReference type="EMBL" id="MBB4677944.1"/>
    </source>
</evidence>
<keyword evidence="1" id="KW-1133">Transmembrane helix</keyword>